<name>A0AAN9GP34_9CAEN</name>
<evidence type="ECO:0000313" key="1">
    <source>
        <dbReference type="EMBL" id="KAK7114901.1"/>
    </source>
</evidence>
<evidence type="ECO:0000313" key="2">
    <source>
        <dbReference type="Proteomes" id="UP001374579"/>
    </source>
</evidence>
<organism evidence="1 2">
    <name type="scientific">Littorina saxatilis</name>
    <dbReference type="NCBI Taxonomy" id="31220"/>
    <lineage>
        <taxon>Eukaryota</taxon>
        <taxon>Metazoa</taxon>
        <taxon>Spiralia</taxon>
        <taxon>Lophotrochozoa</taxon>
        <taxon>Mollusca</taxon>
        <taxon>Gastropoda</taxon>
        <taxon>Caenogastropoda</taxon>
        <taxon>Littorinimorpha</taxon>
        <taxon>Littorinoidea</taxon>
        <taxon>Littorinidae</taxon>
        <taxon>Littorina</taxon>
    </lineage>
</organism>
<dbReference type="AlphaFoldDB" id="A0AAN9GP34"/>
<protein>
    <submittedName>
        <fullName evidence="1">Uncharacterized protein</fullName>
    </submittedName>
</protein>
<comment type="caution">
    <text evidence="1">The sequence shown here is derived from an EMBL/GenBank/DDBJ whole genome shotgun (WGS) entry which is preliminary data.</text>
</comment>
<dbReference type="Proteomes" id="UP001374579">
    <property type="component" value="Unassembled WGS sequence"/>
</dbReference>
<accession>A0AAN9GP34</accession>
<keyword evidence="2" id="KW-1185">Reference proteome</keyword>
<dbReference type="EMBL" id="JBAMIC010000001">
    <property type="protein sequence ID" value="KAK7114901.1"/>
    <property type="molecule type" value="Genomic_DNA"/>
</dbReference>
<sequence length="304" mass="34065">MVGWRETSSVQLDDTHFARFCAFKTEPFAHGHTAEVHKGKLFLAIEERQVIVKIYQDDLNVCKECEAELKKQEVAQRVLNAFHDDLKSVKLVLKFSTKVRGCSVVHKLLSKDHLERGTPVLIQERISHRIYNFEELGSTMIPSHPLRLLAERSLDFSHGSYIIIGAKGFMTSNGGEETYHLTSLVVHSKNKSYGHADEGTGEIQRIREFMKDYVVATTLDDFKIPPSYRLKPSAPVIDEDPNNNAAQCEKIHGDCLRGDGNGNNVEGSVGDSGRDAFRGCPPPYERVLNNNVVSSCEQPPPYTP</sequence>
<gene>
    <name evidence="1" type="ORF">V1264_000882</name>
</gene>
<reference evidence="1 2" key="1">
    <citation type="submission" date="2024-02" db="EMBL/GenBank/DDBJ databases">
        <title>Chromosome-scale genome assembly of the rough periwinkle Littorina saxatilis.</title>
        <authorList>
            <person name="De Jode A."/>
            <person name="Faria R."/>
            <person name="Formenti G."/>
            <person name="Sims Y."/>
            <person name="Smith T.P."/>
            <person name="Tracey A."/>
            <person name="Wood J.M.D."/>
            <person name="Zagrodzka Z.B."/>
            <person name="Johannesson K."/>
            <person name="Butlin R.K."/>
            <person name="Leder E.H."/>
        </authorList>
    </citation>
    <scope>NUCLEOTIDE SEQUENCE [LARGE SCALE GENOMIC DNA]</scope>
    <source>
        <strain evidence="1">Snail1</strain>
        <tissue evidence="1">Muscle</tissue>
    </source>
</reference>
<proteinExistence type="predicted"/>